<accession>A0AAJ1D242</accession>
<dbReference type="Pfam" id="PF09926">
    <property type="entry name" value="DUF2158"/>
    <property type="match status" value="1"/>
</dbReference>
<organism evidence="1 2">
    <name type="scientific">Pantoea ananas</name>
    <name type="common">Erwinia uredovora</name>
    <dbReference type="NCBI Taxonomy" id="553"/>
    <lineage>
        <taxon>Bacteria</taxon>
        <taxon>Pseudomonadati</taxon>
        <taxon>Pseudomonadota</taxon>
        <taxon>Gammaproteobacteria</taxon>
        <taxon>Enterobacterales</taxon>
        <taxon>Erwiniaceae</taxon>
        <taxon>Pantoea</taxon>
    </lineage>
</organism>
<evidence type="ECO:0008006" key="3">
    <source>
        <dbReference type="Google" id="ProtNLM"/>
    </source>
</evidence>
<evidence type="ECO:0000313" key="2">
    <source>
        <dbReference type="Proteomes" id="UP001208888"/>
    </source>
</evidence>
<evidence type="ECO:0000313" key="1">
    <source>
        <dbReference type="EMBL" id="MCW0344961.1"/>
    </source>
</evidence>
<gene>
    <name evidence="1" type="ORF">NB703_003054</name>
</gene>
<dbReference type="EMBL" id="JANFVX010000011">
    <property type="protein sequence ID" value="MCW0344961.1"/>
    <property type="molecule type" value="Genomic_DNA"/>
</dbReference>
<proteinExistence type="predicted"/>
<protein>
    <recommendedName>
        <fullName evidence="3">DUF2158 domain-containing protein</fullName>
    </recommendedName>
</protein>
<dbReference type="Proteomes" id="UP001208888">
    <property type="component" value="Unassembled WGS sequence"/>
</dbReference>
<dbReference type="RefSeq" id="WP_264272058.1">
    <property type="nucleotide sequence ID" value="NZ_JANFVX010000011.1"/>
</dbReference>
<dbReference type="InterPro" id="IPR019226">
    <property type="entry name" value="DUF2158"/>
</dbReference>
<dbReference type="AlphaFoldDB" id="A0AAJ1D242"/>
<name>A0AAJ1D242_PANAN</name>
<sequence>MTKRWESGDVVRLKSGGPAMTVKGYNMHKGGYVCQWFVGTDLKEGAFDGGQLVLTEVDDD</sequence>
<comment type="caution">
    <text evidence="1">The sequence shown here is derived from an EMBL/GenBank/DDBJ whole genome shotgun (WGS) entry which is preliminary data.</text>
</comment>
<reference evidence="1" key="1">
    <citation type="submission" date="2022-06" db="EMBL/GenBank/DDBJ databases">
        <title>Dynamics of rice microbiomes reveals core vertical transmitted seed endophytes.</title>
        <authorList>
            <person name="Liao K."/>
            <person name="Zhang X."/>
        </authorList>
    </citation>
    <scope>NUCLEOTIDE SEQUENCE</scope>
    <source>
        <strain evidence="1">JT1-17</strain>
    </source>
</reference>